<dbReference type="RefSeq" id="WP_156311409.1">
    <property type="nucleotide sequence ID" value="NZ_CP116669.1"/>
</dbReference>
<evidence type="ECO:0000313" key="1">
    <source>
        <dbReference type="EMBL" id="WCI02307.1"/>
    </source>
</evidence>
<evidence type="ECO:0000313" key="2">
    <source>
        <dbReference type="Proteomes" id="UP001214301"/>
    </source>
</evidence>
<gene>
    <name evidence="1" type="ORF">PMC74_10650</name>
</gene>
<sequence length="954" mass="107433">MELYQQFDPSHSGNESLNVSDFAKDSHVRLWIKAENTINPVLEQGTIKEINWKTGKIKIFNDTNKKTISIDLKKTHSFNEKPFHFDDFVKNDLEGLFIASAPSILSTHIFLPNEPMAKISVLNVGISPDKNLIVTGNKKFIDKFNTLCDTLNDLKVIVDTTSTTDDALHTLICEHAQLDPETEMILQSVIMHSDDLPLESHDEAAELNEGTVEQQEVDIIDEEAEDTEEEISAGETLPYGCSKPYALDIHIYHPLKNSEINRRHITLKGNAPANTRIWLCHNGWKEKKIHFFALTTSDSEGKWKASLTVKNGDHKIAAKYNKGKSNVCTWGHDFKVVSLWLKYYPKQDSEAGFRIAEYRYSAFEPPKNDEGVWVEVRGHIPLHLRNNLYYHPLADSLTTSRLNGTLTVSRYKRQANPEIPLHAVYTEADFQKINDKITTVSEMDFIGTLYSSFNWAKAAYVAAEALKNPVGVFATLITLPFTSNRESVAIAYNIGTSIGFILQILLMRAPVVGPVVAGLAMAGTVIQEVIKVTEQGTITHDNLLDISNIMKDFIDLGNLATPKYGNLIDEKKLIENTTIDSRGSRDFIITPEPLTPLYGNFSHEAKIVADDLELRGITYQGDGYYRNLTTNKDYIYVDGRWVRINGFRKNGSPVPADRNGTSVTNLPTDIVKDSNGNWTVLKLRGGVGERTIPLYQDIRSGYNPEPQLSYDPNYVGQGAIRLKLPITFEEADNSALPIAIGADARLPSDPRWMGNDREPGILLFETRRFMVDSPRNNTLHDFINVTPTSTERASDNNKLTSAYWVPQNRHYDIPIHPTGTEPTTLFTDNFSGCSFVVDQINDTHYRVYHVFSKKENEQYNLLEEHGKGQVAYIPHTEYSFLHRPTADSLHPSQDACGFISMRYKKYPNEAQGNWVITVRSQSLPVQITASGYHGQFNGAPPRLNMHTPITVRPI</sequence>
<name>A0ABY7RFF2_9PSED</name>
<dbReference type="EMBL" id="CP116669">
    <property type="protein sequence ID" value="WCI02307.1"/>
    <property type="molecule type" value="Genomic_DNA"/>
</dbReference>
<proteinExistence type="predicted"/>
<keyword evidence="2" id="KW-1185">Reference proteome</keyword>
<dbReference type="Proteomes" id="UP001214301">
    <property type="component" value="Chromosome"/>
</dbReference>
<protein>
    <submittedName>
        <fullName evidence="1">Uncharacterized protein</fullName>
    </submittedName>
</protein>
<organism evidence="1 2">
    <name type="scientific">Pseudomonas capeferrum</name>
    <dbReference type="NCBI Taxonomy" id="1495066"/>
    <lineage>
        <taxon>Bacteria</taxon>
        <taxon>Pseudomonadati</taxon>
        <taxon>Pseudomonadota</taxon>
        <taxon>Gammaproteobacteria</taxon>
        <taxon>Pseudomonadales</taxon>
        <taxon>Pseudomonadaceae</taxon>
        <taxon>Pseudomonas</taxon>
    </lineage>
</organism>
<accession>A0ABY7RFF2</accession>
<reference evidence="1 2" key="1">
    <citation type="journal article" date="2020" name="Front. Microbiol.">
        <title>Toward Biorecycling: Isolation of a Soil Bacterium That Grows on a Polyurethane Oligomer and Monomer.</title>
        <authorList>
            <person name="Espinosa M.J.C."/>
            <person name="Blanco A.C."/>
            <person name="Schmidgall T."/>
            <person name="Atanasoff-Kardjalieff A.K."/>
            <person name="Kappelmeyer U."/>
            <person name="Tischler D."/>
            <person name="Pieper D.H."/>
            <person name="Heipieper H.J."/>
            <person name="Eberlein C."/>
        </authorList>
    </citation>
    <scope>NUCLEOTIDE SEQUENCE [LARGE SCALE GENOMIC DNA]</scope>
    <source>
        <strain evidence="1 2">TDA1</strain>
    </source>
</reference>